<comment type="caution">
    <text evidence="1">The sequence shown here is derived from an EMBL/GenBank/DDBJ whole genome shotgun (WGS) entry which is preliminary data.</text>
</comment>
<dbReference type="Proteomes" id="UP000829196">
    <property type="component" value="Unassembled WGS sequence"/>
</dbReference>
<name>A0A8T3AN60_DENNO</name>
<reference evidence="1" key="1">
    <citation type="journal article" date="2022" name="Front. Genet.">
        <title>Chromosome-Scale Assembly of the Dendrobium nobile Genome Provides Insights Into the Molecular Mechanism of the Biosynthesis of the Medicinal Active Ingredient of Dendrobium.</title>
        <authorList>
            <person name="Xu Q."/>
            <person name="Niu S.-C."/>
            <person name="Li K.-L."/>
            <person name="Zheng P.-J."/>
            <person name="Zhang X.-J."/>
            <person name="Jia Y."/>
            <person name="Liu Y."/>
            <person name="Niu Y.-X."/>
            <person name="Yu L.-H."/>
            <person name="Chen D.-F."/>
            <person name="Zhang G.-Q."/>
        </authorList>
    </citation>
    <scope>NUCLEOTIDE SEQUENCE</scope>
    <source>
        <tissue evidence="1">Leaf</tissue>
    </source>
</reference>
<dbReference type="EMBL" id="JAGYWB010000015">
    <property type="protein sequence ID" value="KAI0497986.1"/>
    <property type="molecule type" value="Genomic_DNA"/>
</dbReference>
<gene>
    <name evidence="1" type="ORF">KFK09_021227</name>
</gene>
<proteinExistence type="predicted"/>
<dbReference type="OrthoDB" id="10524000at2759"/>
<dbReference type="AlphaFoldDB" id="A0A8T3AN60"/>
<keyword evidence="2" id="KW-1185">Reference proteome</keyword>
<evidence type="ECO:0000313" key="1">
    <source>
        <dbReference type="EMBL" id="KAI0497986.1"/>
    </source>
</evidence>
<protein>
    <submittedName>
        <fullName evidence="1">Uncharacterized protein</fullName>
    </submittedName>
</protein>
<accession>A0A8T3AN60</accession>
<sequence length="72" mass="8213">MGAVYLIDFVLFQRQNGQEARREAPTGMVGSVSKGTEKCFVLGRNGEDEQTRKEDEFARKQDIGRLFTERSK</sequence>
<evidence type="ECO:0000313" key="2">
    <source>
        <dbReference type="Proteomes" id="UP000829196"/>
    </source>
</evidence>
<organism evidence="1 2">
    <name type="scientific">Dendrobium nobile</name>
    <name type="common">Orchid</name>
    <dbReference type="NCBI Taxonomy" id="94219"/>
    <lineage>
        <taxon>Eukaryota</taxon>
        <taxon>Viridiplantae</taxon>
        <taxon>Streptophyta</taxon>
        <taxon>Embryophyta</taxon>
        <taxon>Tracheophyta</taxon>
        <taxon>Spermatophyta</taxon>
        <taxon>Magnoliopsida</taxon>
        <taxon>Liliopsida</taxon>
        <taxon>Asparagales</taxon>
        <taxon>Orchidaceae</taxon>
        <taxon>Epidendroideae</taxon>
        <taxon>Malaxideae</taxon>
        <taxon>Dendrobiinae</taxon>
        <taxon>Dendrobium</taxon>
    </lineage>
</organism>